<dbReference type="GO" id="GO:0046872">
    <property type="term" value="F:metal ion binding"/>
    <property type="evidence" value="ECO:0007669"/>
    <property type="project" value="UniProtKB-KW"/>
</dbReference>
<dbReference type="InterPro" id="IPR036457">
    <property type="entry name" value="PPM-type-like_dom_sf"/>
</dbReference>
<evidence type="ECO:0000313" key="11">
    <source>
        <dbReference type="EMBL" id="KAI3405323.2"/>
    </source>
</evidence>
<accession>A0AAI9SY64</accession>
<dbReference type="PROSITE" id="PS51746">
    <property type="entry name" value="PPM_2"/>
    <property type="match status" value="1"/>
</dbReference>
<keyword evidence="12" id="KW-1185">Reference proteome</keyword>
<name>A0AAI9SY64_9ASCO</name>
<keyword evidence="8" id="KW-0464">Manganese</keyword>
<dbReference type="EC" id="3.1.3.16" evidence="3"/>
<evidence type="ECO:0000256" key="7">
    <source>
        <dbReference type="ARBA" id="ARBA00022912"/>
    </source>
</evidence>
<keyword evidence="5 9" id="KW-0378">Hydrolase</keyword>
<comment type="cofactor">
    <cofactor evidence="1">
        <name>Mn(2+)</name>
        <dbReference type="ChEBI" id="CHEBI:29035"/>
    </cofactor>
</comment>
<dbReference type="InterPro" id="IPR001932">
    <property type="entry name" value="PPM-type_phosphatase-like_dom"/>
</dbReference>
<evidence type="ECO:0000256" key="1">
    <source>
        <dbReference type="ARBA" id="ARBA00001936"/>
    </source>
</evidence>
<keyword evidence="6" id="KW-0460">Magnesium</keyword>
<comment type="similarity">
    <text evidence="2 9">Belongs to the PP2C family.</text>
</comment>
<dbReference type="PANTHER" id="PTHR13832">
    <property type="entry name" value="PROTEIN PHOSPHATASE 2C"/>
    <property type="match status" value="1"/>
</dbReference>
<comment type="caution">
    <text evidence="11">The sequence shown here is derived from an EMBL/GenBank/DDBJ whole genome shotgun (WGS) entry which is preliminary data.</text>
</comment>
<reference evidence="11" key="1">
    <citation type="journal article" date="2022" name="DNA Res.">
        <title>Genome analysis of five recently described species of the CUG-Ser clade uncovers Candida theae as a new hybrid lineage with pathogenic potential in the Candida parapsilosis species complex.</title>
        <authorList>
            <person name="Mixao V."/>
            <person name="Del Olmo V."/>
            <person name="Hegedusova E."/>
            <person name="Saus E."/>
            <person name="Pryszcz L."/>
            <person name="Cillingova A."/>
            <person name="Nosek J."/>
            <person name="Gabaldon T."/>
        </authorList>
    </citation>
    <scope>NUCLEOTIDE SEQUENCE</scope>
    <source>
        <strain evidence="11">CBS 10844</strain>
    </source>
</reference>
<dbReference type="Pfam" id="PF00481">
    <property type="entry name" value="PP2C"/>
    <property type="match status" value="1"/>
</dbReference>
<evidence type="ECO:0000256" key="9">
    <source>
        <dbReference type="RuleBase" id="RU003465"/>
    </source>
</evidence>
<keyword evidence="4" id="KW-0479">Metal-binding</keyword>
<organism evidence="11 12">
    <name type="scientific">Candida oxycetoniae</name>
    <dbReference type="NCBI Taxonomy" id="497107"/>
    <lineage>
        <taxon>Eukaryota</taxon>
        <taxon>Fungi</taxon>
        <taxon>Dikarya</taxon>
        <taxon>Ascomycota</taxon>
        <taxon>Saccharomycotina</taxon>
        <taxon>Pichiomycetes</taxon>
        <taxon>Debaryomycetaceae</taxon>
        <taxon>Candida/Lodderomyces clade</taxon>
        <taxon>Candida</taxon>
    </lineage>
</organism>
<dbReference type="RefSeq" id="XP_049181068.1">
    <property type="nucleotide sequence ID" value="XM_049323032.1"/>
</dbReference>
<dbReference type="GeneID" id="73379481"/>
<dbReference type="SMART" id="SM00332">
    <property type="entry name" value="PP2Cc"/>
    <property type="match status" value="1"/>
</dbReference>
<evidence type="ECO:0000256" key="5">
    <source>
        <dbReference type="ARBA" id="ARBA00022801"/>
    </source>
</evidence>
<dbReference type="GO" id="GO:0004722">
    <property type="term" value="F:protein serine/threonine phosphatase activity"/>
    <property type="evidence" value="ECO:0007669"/>
    <property type="project" value="UniProtKB-EC"/>
</dbReference>
<feature type="domain" description="PPM-type phosphatase" evidence="10">
    <location>
        <begin position="23"/>
        <end position="336"/>
    </location>
</feature>
<evidence type="ECO:0000256" key="2">
    <source>
        <dbReference type="ARBA" id="ARBA00006702"/>
    </source>
</evidence>
<dbReference type="InterPro" id="IPR000222">
    <property type="entry name" value="PP2C_BS"/>
</dbReference>
<dbReference type="Gene3D" id="3.60.40.10">
    <property type="entry name" value="PPM-type phosphatase domain"/>
    <property type="match status" value="1"/>
</dbReference>
<dbReference type="EMBL" id="JAHUZD010000040">
    <property type="protein sequence ID" value="KAI3405323.2"/>
    <property type="molecule type" value="Genomic_DNA"/>
</dbReference>
<evidence type="ECO:0000313" key="12">
    <source>
        <dbReference type="Proteomes" id="UP001202479"/>
    </source>
</evidence>
<sequence>MGQLLSHPIEEKELDYKVYSQLSYCIGSMQGYRMSMEDAHDTKINEDESIAVFGVFDGHGGKQCSQYLAEHLIKYIFKQLVHERDRMLHNQKCFDNQQVMRLLKHAYFKIDHDLSNYSNFINCGSTGITLVIINNKLYVANTGDSRCIISIEGGLAKTLSHDQKPNIIGERVRVENSNGYIVNNRVNEILALSRAFGDFKFKVPYLTETNNRYFIQNIEQLVNESNQTKNDTAEKVTAGDHEYIQIPPESFQVTVEPDILIYDMNELNQPEFIIMACDGIWDCFKNGQLVKIIRDKLVLGWKLNKIVECILNDTLAMANNYTGTGFDNMTLVIIALHGGGSQVDNMDEWYQRMIDKIEKEKRLR</sequence>
<protein>
    <recommendedName>
        <fullName evidence="3">protein-serine/threonine phosphatase</fullName>
        <ecNumber evidence="3">3.1.3.16</ecNumber>
    </recommendedName>
</protein>
<evidence type="ECO:0000256" key="3">
    <source>
        <dbReference type="ARBA" id="ARBA00013081"/>
    </source>
</evidence>
<evidence type="ECO:0000259" key="10">
    <source>
        <dbReference type="PROSITE" id="PS51746"/>
    </source>
</evidence>
<dbReference type="SUPFAM" id="SSF81606">
    <property type="entry name" value="PP2C-like"/>
    <property type="match status" value="1"/>
</dbReference>
<evidence type="ECO:0000256" key="4">
    <source>
        <dbReference type="ARBA" id="ARBA00022723"/>
    </source>
</evidence>
<gene>
    <name evidence="11" type="ORF">KGF56_001864</name>
</gene>
<proteinExistence type="inferred from homology"/>
<dbReference type="CDD" id="cd00143">
    <property type="entry name" value="PP2Cc"/>
    <property type="match status" value="1"/>
</dbReference>
<dbReference type="Proteomes" id="UP001202479">
    <property type="component" value="Unassembled WGS sequence"/>
</dbReference>
<dbReference type="AlphaFoldDB" id="A0AAI9SY64"/>
<keyword evidence="7 9" id="KW-0904">Protein phosphatase</keyword>
<dbReference type="PANTHER" id="PTHR13832:SF803">
    <property type="entry name" value="PROTEIN PHOSPHATASE 1G"/>
    <property type="match status" value="1"/>
</dbReference>
<evidence type="ECO:0000256" key="8">
    <source>
        <dbReference type="ARBA" id="ARBA00023211"/>
    </source>
</evidence>
<evidence type="ECO:0000256" key="6">
    <source>
        <dbReference type="ARBA" id="ARBA00022842"/>
    </source>
</evidence>
<dbReference type="PROSITE" id="PS01032">
    <property type="entry name" value="PPM_1"/>
    <property type="match status" value="1"/>
</dbReference>
<dbReference type="InterPro" id="IPR015655">
    <property type="entry name" value="PP2C"/>
</dbReference>